<comment type="subcellular location">
    <subcellularLocation>
        <location evidence="10">Cytoplasm</location>
    </subcellularLocation>
</comment>
<dbReference type="Pfam" id="PF03129">
    <property type="entry name" value="HGTP_anticodon"/>
    <property type="match status" value="1"/>
</dbReference>
<proteinExistence type="inferred from homology"/>
<dbReference type="PROSITE" id="PS50862">
    <property type="entry name" value="AA_TRNA_LIGASE_II"/>
    <property type="match status" value="1"/>
</dbReference>
<dbReference type="CDD" id="cd00773">
    <property type="entry name" value="HisRS-like_core"/>
    <property type="match status" value="1"/>
</dbReference>
<dbReference type="HAMAP" id="MF_00127">
    <property type="entry name" value="His_tRNA_synth"/>
    <property type="match status" value="1"/>
</dbReference>
<evidence type="ECO:0000256" key="10">
    <source>
        <dbReference type="HAMAP-Rule" id="MF_00127"/>
    </source>
</evidence>
<gene>
    <name evidence="10 12" type="primary">hisS</name>
    <name evidence="12" type="ORF">ABFV72_00360</name>
</gene>
<dbReference type="Pfam" id="PF13393">
    <property type="entry name" value="tRNA-synt_His"/>
    <property type="match status" value="1"/>
</dbReference>
<name>A0ABV0D198_9GAMM</name>
<dbReference type="InterPro" id="IPR036621">
    <property type="entry name" value="Anticodon-bd_dom_sf"/>
</dbReference>
<comment type="caution">
    <text evidence="12">The sequence shown here is derived from an EMBL/GenBank/DDBJ whole genome shotgun (WGS) entry which is preliminary data.</text>
</comment>
<evidence type="ECO:0000256" key="9">
    <source>
        <dbReference type="ARBA" id="ARBA00047639"/>
    </source>
</evidence>
<keyword evidence="3 10" id="KW-0963">Cytoplasm</keyword>
<evidence type="ECO:0000256" key="6">
    <source>
        <dbReference type="ARBA" id="ARBA00022840"/>
    </source>
</evidence>
<dbReference type="NCBIfam" id="TIGR00442">
    <property type="entry name" value="hisS"/>
    <property type="match status" value="1"/>
</dbReference>
<dbReference type="GO" id="GO:0004821">
    <property type="term" value="F:histidine-tRNA ligase activity"/>
    <property type="evidence" value="ECO:0007669"/>
    <property type="project" value="UniProtKB-EC"/>
</dbReference>
<keyword evidence="5 10" id="KW-0547">Nucleotide-binding</keyword>
<reference evidence="12 13" key="1">
    <citation type="submission" date="2024-05" db="EMBL/GenBank/DDBJ databases">
        <title>Genome sequencing of Marine Estuary Bacteria, Pseudoalteromonas distincta strain FA, Psychrobacter proteolyticus strain EA, and Shewanella baltica strain CA.</title>
        <authorList>
            <person name="Dieffenbach S.A."/>
            <person name="Maclea K.S."/>
        </authorList>
    </citation>
    <scope>NUCLEOTIDE SEQUENCE [LARGE SCALE GENOMIC DNA]</scope>
    <source>
        <strain evidence="12 13">EA</strain>
    </source>
</reference>
<dbReference type="RefSeq" id="WP_347161743.1">
    <property type="nucleotide sequence ID" value="NZ_JBDLOB010000001.1"/>
</dbReference>
<dbReference type="SUPFAM" id="SSF55681">
    <property type="entry name" value="Class II aaRS and biotin synthetases"/>
    <property type="match status" value="1"/>
</dbReference>
<comment type="catalytic activity">
    <reaction evidence="9 10">
        <text>tRNA(His) + L-histidine + ATP = L-histidyl-tRNA(His) + AMP + diphosphate + H(+)</text>
        <dbReference type="Rhea" id="RHEA:17313"/>
        <dbReference type="Rhea" id="RHEA-COMP:9665"/>
        <dbReference type="Rhea" id="RHEA-COMP:9689"/>
        <dbReference type="ChEBI" id="CHEBI:15378"/>
        <dbReference type="ChEBI" id="CHEBI:30616"/>
        <dbReference type="ChEBI" id="CHEBI:33019"/>
        <dbReference type="ChEBI" id="CHEBI:57595"/>
        <dbReference type="ChEBI" id="CHEBI:78442"/>
        <dbReference type="ChEBI" id="CHEBI:78527"/>
        <dbReference type="ChEBI" id="CHEBI:456215"/>
        <dbReference type="EC" id="6.1.1.21"/>
    </reaction>
</comment>
<keyword evidence="7 10" id="KW-0648">Protein biosynthesis</keyword>
<evidence type="ECO:0000256" key="1">
    <source>
        <dbReference type="ARBA" id="ARBA00008226"/>
    </source>
</evidence>
<keyword evidence="4 10" id="KW-0436">Ligase</keyword>
<dbReference type="PIRSF" id="PIRSF001549">
    <property type="entry name" value="His-tRNA_synth"/>
    <property type="match status" value="1"/>
</dbReference>
<dbReference type="Gene3D" id="3.40.50.800">
    <property type="entry name" value="Anticodon-binding domain"/>
    <property type="match status" value="1"/>
</dbReference>
<evidence type="ECO:0000313" key="12">
    <source>
        <dbReference type="EMBL" id="MEN8624456.1"/>
    </source>
</evidence>
<evidence type="ECO:0000256" key="4">
    <source>
        <dbReference type="ARBA" id="ARBA00022598"/>
    </source>
</evidence>
<dbReference type="PANTHER" id="PTHR43707">
    <property type="entry name" value="HISTIDYL-TRNA SYNTHETASE"/>
    <property type="match status" value="1"/>
</dbReference>
<evidence type="ECO:0000259" key="11">
    <source>
        <dbReference type="PROSITE" id="PS50862"/>
    </source>
</evidence>
<dbReference type="EC" id="6.1.1.21" evidence="10"/>
<evidence type="ECO:0000256" key="8">
    <source>
        <dbReference type="ARBA" id="ARBA00023146"/>
    </source>
</evidence>
<feature type="domain" description="Aminoacyl-transfer RNA synthetases class-II family profile" evidence="11">
    <location>
        <begin position="22"/>
        <end position="334"/>
    </location>
</feature>
<sequence length="429" mass="47754">MIKAIKGFNDILPDQSGKWLHLEAILADVLGRYGYEHIRLPIVEQTDLFARAIGGATDIVEKEMYSFTDKSEPPTPLALRPEGTAGAVRAVIEHNLLRGDTPKLWYIGPMFRYERPQKGRYRQFHQLGVESFGSALPDADAELIAMTHLMWQELGLNNEMRLQLNSLGELDERYAYREALVTYLTDKKDQLDEDSKRRLTTNPLRILDSKEASTQAVLADAPKLADFLGEESVAHFEQVKAYLTALNIDFEINPHLVRGLDYYNKTVFEWVTDKLGSQATVCAGGRYDGLVGQLKSIGTDGSKPVKSEPGVGFAMGLERLLLLIEAVAPIADIPACDVFVVAHPEVYSAGISYAQNLRHSRPDVRVKMASATSLKAQMKKADKSGAALTVIIAQQELDDNTISIKDMQTGEQKTVAQDWLSNKDNFSRR</sequence>
<dbReference type="SUPFAM" id="SSF52954">
    <property type="entry name" value="Class II aaRS ABD-related"/>
    <property type="match status" value="1"/>
</dbReference>
<organism evidence="12 13">
    <name type="scientific">Psychrobacter proteolyticus</name>
    <dbReference type="NCBI Taxonomy" id="147825"/>
    <lineage>
        <taxon>Bacteria</taxon>
        <taxon>Pseudomonadati</taxon>
        <taxon>Pseudomonadota</taxon>
        <taxon>Gammaproteobacteria</taxon>
        <taxon>Moraxellales</taxon>
        <taxon>Moraxellaceae</taxon>
        <taxon>Psychrobacter</taxon>
    </lineage>
</organism>
<dbReference type="PANTHER" id="PTHR43707:SF1">
    <property type="entry name" value="HISTIDINE--TRNA LIGASE, MITOCHONDRIAL-RELATED"/>
    <property type="match status" value="1"/>
</dbReference>
<keyword evidence="6 10" id="KW-0067">ATP-binding</keyword>
<evidence type="ECO:0000313" key="13">
    <source>
        <dbReference type="Proteomes" id="UP001414441"/>
    </source>
</evidence>
<evidence type="ECO:0000256" key="3">
    <source>
        <dbReference type="ARBA" id="ARBA00022490"/>
    </source>
</evidence>
<comment type="subunit">
    <text evidence="2 10">Homodimer.</text>
</comment>
<accession>A0ABV0D198</accession>
<keyword evidence="8 10" id="KW-0030">Aminoacyl-tRNA synthetase</keyword>
<comment type="similarity">
    <text evidence="1 10">Belongs to the class-II aminoacyl-tRNA synthetase family.</text>
</comment>
<evidence type="ECO:0000256" key="7">
    <source>
        <dbReference type="ARBA" id="ARBA00022917"/>
    </source>
</evidence>
<dbReference type="EMBL" id="JBDLOB010000001">
    <property type="protein sequence ID" value="MEN8624456.1"/>
    <property type="molecule type" value="Genomic_DNA"/>
</dbReference>
<dbReference type="Gene3D" id="3.30.930.10">
    <property type="entry name" value="Bira Bifunctional Protein, Domain 2"/>
    <property type="match status" value="1"/>
</dbReference>
<dbReference type="InterPro" id="IPR004516">
    <property type="entry name" value="HisRS/HisZ"/>
</dbReference>
<dbReference type="InterPro" id="IPR041715">
    <property type="entry name" value="HisRS-like_core"/>
</dbReference>
<dbReference type="InterPro" id="IPR004154">
    <property type="entry name" value="Anticodon-bd"/>
</dbReference>
<protein>
    <recommendedName>
        <fullName evidence="10">Histidine--tRNA ligase</fullName>
        <ecNumber evidence="10">6.1.1.21</ecNumber>
    </recommendedName>
    <alternativeName>
        <fullName evidence="10">Histidyl-tRNA synthetase</fullName>
        <shortName evidence="10">HisRS</shortName>
    </alternativeName>
</protein>
<dbReference type="InterPro" id="IPR006195">
    <property type="entry name" value="aa-tRNA-synth_II"/>
</dbReference>
<dbReference type="Proteomes" id="UP001414441">
    <property type="component" value="Unassembled WGS sequence"/>
</dbReference>
<evidence type="ECO:0000256" key="5">
    <source>
        <dbReference type="ARBA" id="ARBA00022741"/>
    </source>
</evidence>
<evidence type="ECO:0000256" key="2">
    <source>
        <dbReference type="ARBA" id="ARBA00011738"/>
    </source>
</evidence>
<dbReference type="InterPro" id="IPR045864">
    <property type="entry name" value="aa-tRNA-synth_II/BPL/LPL"/>
</dbReference>
<keyword evidence="13" id="KW-1185">Reference proteome</keyword>
<dbReference type="InterPro" id="IPR015807">
    <property type="entry name" value="His-tRNA-ligase"/>
</dbReference>